<gene>
    <name evidence="1" type="ORF">MICAF_3190002</name>
</gene>
<dbReference type="PANTHER" id="PTHR30007">
    <property type="entry name" value="PHP DOMAIN PROTEIN"/>
    <property type="match status" value="1"/>
</dbReference>
<evidence type="ECO:0000313" key="2">
    <source>
        <dbReference type="Proteomes" id="UP000003613"/>
    </source>
</evidence>
<organism evidence="1 2">
    <name type="scientific">Microcystis aeruginosa PCC 9807</name>
    <dbReference type="NCBI Taxonomy" id="1160283"/>
    <lineage>
        <taxon>Bacteria</taxon>
        <taxon>Bacillati</taxon>
        <taxon>Cyanobacteriota</taxon>
        <taxon>Cyanophyceae</taxon>
        <taxon>Oscillatoriophycideae</taxon>
        <taxon>Chroococcales</taxon>
        <taxon>Microcystaceae</taxon>
        <taxon>Microcystis</taxon>
    </lineage>
</organism>
<evidence type="ECO:0008006" key="3">
    <source>
        <dbReference type="Google" id="ProtNLM"/>
    </source>
</evidence>
<proteinExistence type="predicted"/>
<sequence>MAARKSRGRKRTILVDRMGLVLAVCVHGAGRSDHAAMKLLATFSGPFWTFLKVIWIDSTFAGKDFIVQRAAGLWLASRTPEAHR</sequence>
<dbReference type="HOGENOM" id="CLU_2523790_0_0_3"/>
<dbReference type="Proteomes" id="UP000003613">
    <property type="component" value="Unassembled WGS sequence"/>
</dbReference>
<evidence type="ECO:0000313" key="1">
    <source>
        <dbReference type="EMBL" id="CCI17805.1"/>
    </source>
</evidence>
<reference evidence="1 2" key="1">
    <citation type="submission" date="2012-04" db="EMBL/GenBank/DDBJ databases">
        <authorList>
            <person name="Genoscope - CEA"/>
        </authorList>
    </citation>
    <scope>NUCLEOTIDE SEQUENCE [LARGE SCALE GENOMIC DNA]</scope>
    <source>
        <strain evidence="1 2">9807</strain>
    </source>
</reference>
<comment type="caution">
    <text evidence="1">The sequence shown here is derived from an EMBL/GenBank/DDBJ whole genome shotgun (WGS) entry which is preliminary data.</text>
</comment>
<dbReference type="PANTHER" id="PTHR30007:SF0">
    <property type="entry name" value="TRANSPOSASE"/>
    <property type="match status" value="1"/>
</dbReference>
<name>I4H6Y1_MICAE</name>
<protein>
    <recommendedName>
        <fullName evidence="3">Transposase</fullName>
    </recommendedName>
</protein>
<dbReference type="AlphaFoldDB" id="I4H6Y1"/>
<accession>I4H6Y1</accession>
<dbReference type="EMBL" id="CAIM01000245">
    <property type="protein sequence ID" value="CCI17805.1"/>
    <property type="molecule type" value="Genomic_DNA"/>
</dbReference>